<dbReference type="Pfam" id="PF00163">
    <property type="entry name" value="Ribosomal_S4"/>
    <property type="match status" value="1"/>
</dbReference>
<evidence type="ECO:0000256" key="5">
    <source>
        <dbReference type="ARBA" id="ARBA00023274"/>
    </source>
</evidence>
<keyword evidence="4 7" id="KW-0689">Ribosomal protein</keyword>
<dbReference type="PANTHER" id="PTHR11831:SF4">
    <property type="entry name" value="SMALL RIBOSOMAL SUBUNIT PROTEIN US4M"/>
    <property type="match status" value="1"/>
</dbReference>
<sequence length="204" mass="23690">MTRYRGPKLKKTRRLGELLNFTQKQSIRKYSPGEHGLTNKEKKSSEYSTRLKEKQKLQLNYGISNKNLFSYVCLARKLSGSTEQNLLKLLEMRLDTIVFRFGFAKTLPFARQIVTHGHILVNNKKITIPSYQCKLNDKITILKTDNSYKLIEQNLKIANLTSLPSHLNLDPQNLSGTIENFIDRNEILLQINELLVIEYYSKNL</sequence>
<reference evidence="11" key="1">
    <citation type="submission" date="2016-12" db="EMBL/GenBank/DDBJ databases">
        <title>Plant chloroplast DNA.</title>
        <authorList>
            <person name="Ihara K."/>
            <person name="Takabayashi A."/>
        </authorList>
    </citation>
    <scope>NUCLEOTIDE SEQUENCE</scope>
</reference>
<comment type="subcellular location">
    <subcellularLocation>
        <location evidence="7">Plastid</location>
        <location evidence="7">Chloroplast</location>
    </subcellularLocation>
</comment>
<dbReference type="InterPro" id="IPR036986">
    <property type="entry name" value="S4_RNA-bd_sf"/>
</dbReference>
<dbReference type="GO" id="GO:0019843">
    <property type="term" value="F:rRNA binding"/>
    <property type="evidence" value="ECO:0007669"/>
    <property type="project" value="UniProtKB-UniRule"/>
</dbReference>
<feature type="domain" description="Small ribosomal subunit protein uS4 N-terminal" evidence="10">
    <location>
        <begin position="3"/>
        <end position="91"/>
    </location>
</feature>
<keyword evidence="11" id="KW-0150">Chloroplast</keyword>
<dbReference type="Gene3D" id="1.10.1050.10">
    <property type="entry name" value="Ribosomal Protein S4 Delta 41, Chain A, domain 1"/>
    <property type="match status" value="1"/>
</dbReference>
<gene>
    <name evidence="7 11" type="primary">rps4</name>
</gene>
<dbReference type="SUPFAM" id="SSF55174">
    <property type="entry name" value="Alpha-L RNA-binding motif"/>
    <property type="match status" value="1"/>
</dbReference>
<dbReference type="GeneID" id="30862073"/>
<comment type="similarity">
    <text evidence="1 7 8">Belongs to the universal ribosomal protein uS4 family.</text>
</comment>
<feature type="domain" description="RNA-binding S4" evidence="9">
    <location>
        <begin position="92"/>
        <end position="156"/>
    </location>
</feature>
<evidence type="ECO:0000313" key="11">
    <source>
        <dbReference type="EMBL" id="BAW34775.1"/>
    </source>
</evidence>
<dbReference type="Pfam" id="PF01479">
    <property type="entry name" value="S4"/>
    <property type="match status" value="1"/>
</dbReference>
<dbReference type="Gene3D" id="3.10.290.10">
    <property type="entry name" value="RNA-binding S4 domain"/>
    <property type="match status" value="1"/>
</dbReference>
<dbReference type="RefSeq" id="YP_009340828.1">
    <property type="nucleotide sequence ID" value="NC_033387.1"/>
</dbReference>
<proteinExistence type="inferred from homology"/>
<dbReference type="GO" id="GO:0042274">
    <property type="term" value="P:ribosomal small subunit biogenesis"/>
    <property type="evidence" value="ECO:0007669"/>
    <property type="project" value="TreeGrafter"/>
</dbReference>
<dbReference type="InterPro" id="IPR022801">
    <property type="entry name" value="Ribosomal_uS4"/>
</dbReference>
<organism evidence="11">
    <name type="scientific">Palmophyllum crassum</name>
    <dbReference type="NCBI Taxonomy" id="1615899"/>
    <lineage>
        <taxon>Eukaryota</taxon>
        <taxon>Viridiplantae</taxon>
        <taxon>Prasinodermophyta</taxon>
        <taxon>Palmophyllophyceae</taxon>
        <taxon>Palmophyllales</taxon>
        <taxon>Palmophyllaceae</taxon>
        <taxon>Palmophyllum</taxon>
    </lineage>
</organism>
<evidence type="ECO:0000256" key="1">
    <source>
        <dbReference type="ARBA" id="ARBA00007465"/>
    </source>
</evidence>
<keyword evidence="2 7" id="KW-0699">rRNA-binding</keyword>
<dbReference type="InterPro" id="IPR018079">
    <property type="entry name" value="Ribosomal_uS4_CS"/>
</dbReference>
<comment type="subunit">
    <text evidence="7">Part of the 30S ribosomal subunit. Contacts protein S5. The interaction surface between S4 and S5 is involved in control of translational fidelity.</text>
</comment>
<dbReference type="AlphaFoldDB" id="A0A1L7NXY0"/>
<name>A0A1L7NXY0_9VIRI</name>
<dbReference type="InterPro" id="IPR002942">
    <property type="entry name" value="S4_RNA-bd"/>
</dbReference>
<dbReference type="PROSITE" id="PS00632">
    <property type="entry name" value="RIBOSOMAL_S4"/>
    <property type="match status" value="1"/>
</dbReference>
<dbReference type="PROSITE" id="PS50889">
    <property type="entry name" value="S4"/>
    <property type="match status" value="1"/>
</dbReference>
<geneLocation type="chloroplast" evidence="11"/>
<dbReference type="SMART" id="SM00363">
    <property type="entry name" value="S4"/>
    <property type="match status" value="1"/>
</dbReference>
<keyword evidence="3 7" id="KW-0694">RNA-binding</keyword>
<dbReference type="InterPro" id="IPR001912">
    <property type="entry name" value="Ribosomal_uS4_N"/>
</dbReference>
<dbReference type="PANTHER" id="PTHR11831">
    <property type="entry name" value="30S 40S RIBOSOMAL PROTEIN"/>
    <property type="match status" value="1"/>
</dbReference>
<evidence type="ECO:0000256" key="8">
    <source>
        <dbReference type="RuleBase" id="RU003699"/>
    </source>
</evidence>
<dbReference type="GO" id="GO:0006412">
    <property type="term" value="P:translation"/>
    <property type="evidence" value="ECO:0007669"/>
    <property type="project" value="UniProtKB-UniRule"/>
</dbReference>
<dbReference type="CDD" id="cd00165">
    <property type="entry name" value="S4"/>
    <property type="match status" value="1"/>
</dbReference>
<protein>
    <recommendedName>
        <fullName evidence="6 7">Small ribosomal subunit protein uS4c</fullName>
    </recommendedName>
</protein>
<keyword evidence="5 7" id="KW-0687">Ribonucleoprotein</keyword>
<evidence type="ECO:0000256" key="2">
    <source>
        <dbReference type="ARBA" id="ARBA00022730"/>
    </source>
</evidence>
<dbReference type="SMART" id="SM01390">
    <property type="entry name" value="Ribosomal_S4"/>
    <property type="match status" value="1"/>
</dbReference>
<evidence type="ECO:0000259" key="10">
    <source>
        <dbReference type="SMART" id="SM01390"/>
    </source>
</evidence>
<dbReference type="NCBIfam" id="TIGR01017">
    <property type="entry name" value="rpsD_bact"/>
    <property type="match status" value="1"/>
</dbReference>
<evidence type="ECO:0000256" key="6">
    <source>
        <dbReference type="ARBA" id="ARBA00035158"/>
    </source>
</evidence>
<dbReference type="InterPro" id="IPR005709">
    <property type="entry name" value="Ribosomal_uS4_bac-type"/>
</dbReference>
<comment type="function">
    <text evidence="7">With S5 and S12 plays an important role in translational accuracy.</text>
</comment>
<keyword evidence="11" id="KW-0934">Plastid</keyword>
<comment type="function">
    <text evidence="7">One of the primary rRNA binding proteins, it binds directly to 16S rRNA where it nucleates assembly of the body of the 30S subunit.</text>
</comment>
<dbReference type="FunFam" id="3.10.290.10:FF:000001">
    <property type="entry name" value="30S ribosomal protein S4"/>
    <property type="match status" value="1"/>
</dbReference>
<evidence type="ECO:0000259" key="9">
    <source>
        <dbReference type="SMART" id="SM00363"/>
    </source>
</evidence>
<dbReference type="NCBIfam" id="NF003717">
    <property type="entry name" value="PRK05327.1"/>
    <property type="match status" value="1"/>
</dbReference>
<accession>A0A1L7NXY0</accession>
<evidence type="ECO:0000256" key="3">
    <source>
        <dbReference type="ARBA" id="ARBA00022884"/>
    </source>
</evidence>
<dbReference type="HAMAP" id="MF_01306_B">
    <property type="entry name" value="Ribosomal_uS4_B"/>
    <property type="match status" value="1"/>
</dbReference>
<dbReference type="EMBL" id="AP017927">
    <property type="protein sequence ID" value="BAW34775.1"/>
    <property type="molecule type" value="Genomic_DNA"/>
</dbReference>
<evidence type="ECO:0000256" key="4">
    <source>
        <dbReference type="ARBA" id="ARBA00022980"/>
    </source>
</evidence>
<dbReference type="GO" id="GO:0009507">
    <property type="term" value="C:chloroplast"/>
    <property type="evidence" value="ECO:0007669"/>
    <property type="project" value="UniProtKB-SubCell"/>
</dbReference>
<dbReference type="GO" id="GO:0003735">
    <property type="term" value="F:structural constituent of ribosome"/>
    <property type="evidence" value="ECO:0007669"/>
    <property type="project" value="InterPro"/>
</dbReference>
<dbReference type="GO" id="GO:0015935">
    <property type="term" value="C:small ribosomal subunit"/>
    <property type="evidence" value="ECO:0007669"/>
    <property type="project" value="InterPro"/>
</dbReference>
<evidence type="ECO:0000256" key="7">
    <source>
        <dbReference type="HAMAP-Rule" id="MF_01306"/>
    </source>
</evidence>